<dbReference type="PANTHER" id="PTHR38695">
    <property type="entry name" value="AMINO ACID PERMEASE_ SLC12A DOMAIN-CONTAINING PROTEIN"/>
    <property type="match status" value="1"/>
</dbReference>
<dbReference type="OrthoDB" id="5358398at2759"/>
<dbReference type="Pfam" id="PF17648">
    <property type="entry name" value="Luciferase"/>
    <property type="match status" value="1"/>
</dbReference>
<feature type="domain" description="Luciferase" evidence="2">
    <location>
        <begin position="173"/>
        <end position="250"/>
    </location>
</feature>
<dbReference type="PANTHER" id="PTHR38695:SF1">
    <property type="entry name" value="AMINO ACID PERMEASE_ SLC12A DOMAIN-CONTAINING PROTEIN"/>
    <property type="match status" value="1"/>
</dbReference>
<evidence type="ECO:0000313" key="4">
    <source>
        <dbReference type="Proteomes" id="UP000799757"/>
    </source>
</evidence>
<organism evidence="3 4">
    <name type="scientific">Melanomma pulvis-pyrius CBS 109.77</name>
    <dbReference type="NCBI Taxonomy" id="1314802"/>
    <lineage>
        <taxon>Eukaryota</taxon>
        <taxon>Fungi</taxon>
        <taxon>Dikarya</taxon>
        <taxon>Ascomycota</taxon>
        <taxon>Pezizomycotina</taxon>
        <taxon>Dothideomycetes</taxon>
        <taxon>Pleosporomycetidae</taxon>
        <taxon>Pleosporales</taxon>
        <taxon>Melanommataceae</taxon>
        <taxon>Melanomma</taxon>
    </lineage>
</organism>
<evidence type="ECO:0000313" key="3">
    <source>
        <dbReference type="EMBL" id="KAF2785719.1"/>
    </source>
</evidence>
<dbReference type="AlphaFoldDB" id="A0A6A6WNQ7"/>
<sequence>MASRLTLARAADLFAAHRTATLSALGIAIVLPLAVNDYRIYLSYGPGGLPYNIAGWLIANTLHLFGREQLSTRVYADKTLPFADQPGLLPAGFPPQRRSSRPKLSRHPVPQRQLDQLPDEAMREKLMARFAQLGQQAQALGLVEVRQSVLERQHPALFVSKARTWHSVARQTGGEIAHVHAGLDGTMHVSLHPADCKRVMDAGWGQRHGLDGVALLQKAIGVSLPVNYLLIYAPRDQAETEVAIAIVEASIGFMTGTRDALE</sequence>
<reference evidence="3" key="1">
    <citation type="journal article" date="2020" name="Stud. Mycol.">
        <title>101 Dothideomycetes genomes: a test case for predicting lifestyles and emergence of pathogens.</title>
        <authorList>
            <person name="Haridas S."/>
            <person name="Albert R."/>
            <person name="Binder M."/>
            <person name="Bloem J."/>
            <person name="Labutti K."/>
            <person name="Salamov A."/>
            <person name="Andreopoulos B."/>
            <person name="Baker S."/>
            <person name="Barry K."/>
            <person name="Bills G."/>
            <person name="Bluhm B."/>
            <person name="Cannon C."/>
            <person name="Castanera R."/>
            <person name="Culley D."/>
            <person name="Daum C."/>
            <person name="Ezra D."/>
            <person name="Gonzalez J."/>
            <person name="Henrissat B."/>
            <person name="Kuo A."/>
            <person name="Liang C."/>
            <person name="Lipzen A."/>
            <person name="Lutzoni F."/>
            <person name="Magnuson J."/>
            <person name="Mondo S."/>
            <person name="Nolan M."/>
            <person name="Ohm R."/>
            <person name="Pangilinan J."/>
            <person name="Park H.-J."/>
            <person name="Ramirez L."/>
            <person name="Alfaro M."/>
            <person name="Sun H."/>
            <person name="Tritt A."/>
            <person name="Yoshinaga Y."/>
            <person name="Zwiers L.-H."/>
            <person name="Turgeon B."/>
            <person name="Goodwin S."/>
            <person name="Spatafora J."/>
            <person name="Crous P."/>
            <person name="Grigoriev I."/>
        </authorList>
    </citation>
    <scope>NUCLEOTIDE SEQUENCE</scope>
    <source>
        <strain evidence="3">CBS 109.77</strain>
    </source>
</reference>
<dbReference type="Proteomes" id="UP000799757">
    <property type="component" value="Unassembled WGS sequence"/>
</dbReference>
<evidence type="ECO:0000259" key="2">
    <source>
        <dbReference type="Pfam" id="PF17648"/>
    </source>
</evidence>
<keyword evidence="4" id="KW-1185">Reference proteome</keyword>
<dbReference type="EMBL" id="MU002711">
    <property type="protein sequence ID" value="KAF2785719.1"/>
    <property type="molecule type" value="Genomic_DNA"/>
</dbReference>
<dbReference type="InterPro" id="IPR040841">
    <property type="entry name" value="Luciferase_dom"/>
</dbReference>
<proteinExistence type="predicted"/>
<gene>
    <name evidence="3" type="ORF">K505DRAFT_380718</name>
</gene>
<name>A0A6A6WNQ7_9PLEO</name>
<evidence type="ECO:0000256" key="1">
    <source>
        <dbReference type="SAM" id="MobiDB-lite"/>
    </source>
</evidence>
<dbReference type="InterPro" id="IPR048273">
    <property type="entry name" value="Luciferase"/>
</dbReference>
<feature type="region of interest" description="Disordered" evidence="1">
    <location>
        <begin position="86"/>
        <end position="114"/>
    </location>
</feature>
<protein>
    <recommendedName>
        <fullName evidence="2">Luciferase domain-containing protein</fullName>
    </recommendedName>
</protein>
<accession>A0A6A6WNQ7</accession>